<dbReference type="GO" id="GO:0046872">
    <property type="term" value="F:metal ion binding"/>
    <property type="evidence" value="ECO:0007669"/>
    <property type="project" value="UniProtKB-KW"/>
</dbReference>
<protein>
    <submittedName>
        <fullName evidence="8">NUDIX family Hydrolase</fullName>
    </submittedName>
</protein>
<accession>A0A0L0DGM9</accession>
<dbReference type="GO" id="GO:0010945">
    <property type="term" value="F:coenzyme A diphosphatase activity"/>
    <property type="evidence" value="ECO:0007669"/>
    <property type="project" value="InterPro"/>
</dbReference>
<keyword evidence="3" id="KW-0479">Metal-binding</keyword>
<dbReference type="Gene3D" id="3.90.79.10">
    <property type="entry name" value="Nucleoside Triphosphate Pyrophosphohydrolase"/>
    <property type="match status" value="1"/>
</dbReference>
<feature type="domain" description="Nudix hydrolase" evidence="7">
    <location>
        <begin position="56"/>
        <end position="193"/>
    </location>
</feature>
<dbReference type="STRING" id="461836.A0A0L0DGM9"/>
<dbReference type="Proteomes" id="UP000054408">
    <property type="component" value="Unassembled WGS sequence"/>
</dbReference>
<sequence>MLAVRTGVAAAVRLARLSTAATAASDSPHALPLAELADDHRAWLARSDEFRDLSPQVHSAVGILLCEKASAPHLLLLHRAAHMRSHPNQLSLVGGRRDNEDASLAETLVREAEEEIGVIRGGEHALRLHGALPVVYPSLAGLAVGVFAGSLHHGDWNVAADESQALLEIPLADLVRPDAMVVESIQGYPGPVWHLGIDGVDVPLWGLTARILYDYFVLLDPAGATTKMMAETEAKAGY</sequence>
<name>A0A0L0DGM9_THETB</name>
<dbReference type="SUPFAM" id="SSF55811">
    <property type="entry name" value="Nudix"/>
    <property type="match status" value="1"/>
</dbReference>
<dbReference type="Pfam" id="PF00293">
    <property type="entry name" value="NUDIX"/>
    <property type="match status" value="1"/>
</dbReference>
<evidence type="ECO:0000256" key="4">
    <source>
        <dbReference type="ARBA" id="ARBA00022801"/>
    </source>
</evidence>
<dbReference type="InterPro" id="IPR045121">
    <property type="entry name" value="CoAse"/>
</dbReference>
<evidence type="ECO:0000313" key="8">
    <source>
        <dbReference type="EMBL" id="KNC50488.1"/>
    </source>
</evidence>
<dbReference type="RefSeq" id="XP_013762384.1">
    <property type="nucleotide sequence ID" value="XM_013906930.1"/>
</dbReference>
<keyword evidence="9" id="KW-1185">Reference proteome</keyword>
<dbReference type="OrthoDB" id="206213at2759"/>
<dbReference type="InterPro" id="IPR015797">
    <property type="entry name" value="NUDIX_hydrolase-like_dom_sf"/>
</dbReference>
<evidence type="ECO:0000256" key="2">
    <source>
        <dbReference type="ARBA" id="ARBA00001946"/>
    </source>
</evidence>
<dbReference type="PANTHER" id="PTHR12992:SF11">
    <property type="entry name" value="MITOCHONDRIAL COENZYME A DIPHOSPHATASE NUDT8"/>
    <property type="match status" value="1"/>
</dbReference>
<dbReference type="CDD" id="cd03426">
    <property type="entry name" value="NUDIX_CoAse_Nudt7"/>
    <property type="match status" value="1"/>
</dbReference>
<evidence type="ECO:0000256" key="1">
    <source>
        <dbReference type="ARBA" id="ARBA00001936"/>
    </source>
</evidence>
<comment type="cofactor">
    <cofactor evidence="2">
        <name>Mg(2+)</name>
        <dbReference type="ChEBI" id="CHEBI:18420"/>
    </cofactor>
</comment>
<dbReference type="PROSITE" id="PS51462">
    <property type="entry name" value="NUDIX"/>
    <property type="match status" value="1"/>
</dbReference>
<evidence type="ECO:0000256" key="3">
    <source>
        <dbReference type="ARBA" id="ARBA00022723"/>
    </source>
</evidence>
<keyword evidence="5" id="KW-0460">Magnesium</keyword>
<keyword evidence="6" id="KW-0464">Manganese</keyword>
<proteinExistence type="predicted"/>
<dbReference type="PANTHER" id="PTHR12992">
    <property type="entry name" value="NUDIX HYDROLASE"/>
    <property type="match status" value="1"/>
</dbReference>
<organism evidence="8 9">
    <name type="scientific">Thecamonas trahens ATCC 50062</name>
    <dbReference type="NCBI Taxonomy" id="461836"/>
    <lineage>
        <taxon>Eukaryota</taxon>
        <taxon>Apusozoa</taxon>
        <taxon>Apusomonadida</taxon>
        <taxon>Apusomonadidae</taxon>
        <taxon>Thecamonas</taxon>
    </lineage>
</organism>
<dbReference type="InterPro" id="IPR000086">
    <property type="entry name" value="NUDIX_hydrolase_dom"/>
</dbReference>
<evidence type="ECO:0000256" key="6">
    <source>
        <dbReference type="ARBA" id="ARBA00023211"/>
    </source>
</evidence>
<reference evidence="8 9" key="1">
    <citation type="submission" date="2010-05" db="EMBL/GenBank/DDBJ databases">
        <title>The Genome Sequence of Thecamonas trahens ATCC 50062.</title>
        <authorList>
            <consortium name="The Broad Institute Genome Sequencing Platform"/>
            <person name="Russ C."/>
            <person name="Cuomo C."/>
            <person name="Shea T."/>
            <person name="Young S.K."/>
            <person name="Zeng Q."/>
            <person name="Koehrsen M."/>
            <person name="Haas B."/>
            <person name="Borodovsky M."/>
            <person name="Guigo R."/>
            <person name="Alvarado L."/>
            <person name="Berlin A."/>
            <person name="Bochicchio J."/>
            <person name="Borenstein D."/>
            <person name="Chapman S."/>
            <person name="Chen Z."/>
            <person name="Freedman E."/>
            <person name="Gellesch M."/>
            <person name="Goldberg J."/>
            <person name="Griggs A."/>
            <person name="Gujja S."/>
            <person name="Heilman E."/>
            <person name="Heiman D."/>
            <person name="Hepburn T."/>
            <person name="Howarth C."/>
            <person name="Jen D."/>
            <person name="Larson L."/>
            <person name="Mehta T."/>
            <person name="Park D."/>
            <person name="Pearson M."/>
            <person name="Roberts A."/>
            <person name="Saif S."/>
            <person name="Shenoy N."/>
            <person name="Sisk P."/>
            <person name="Stolte C."/>
            <person name="Sykes S."/>
            <person name="Thomson T."/>
            <person name="Walk T."/>
            <person name="White J."/>
            <person name="Yandava C."/>
            <person name="Burger G."/>
            <person name="Gray M.W."/>
            <person name="Holland P.W.H."/>
            <person name="King N."/>
            <person name="Lang F.B.F."/>
            <person name="Roger A.J."/>
            <person name="Ruiz-Trillo I."/>
            <person name="Lander E."/>
            <person name="Nusbaum C."/>
        </authorList>
    </citation>
    <scope>NUCLEOTIDE SEQUENCE [LARGE SCALE GENOMIC DNA]</scope>
    <source>
        <strain evidence="8 9">ATCC 50062</strain>
    </source>
</reference>
<dbReference type="eggNOG" id="KOG3069">
    <property type="taxonomic scope" value="Eukaryota"/>
</dbReference>
<evidence type="ECO:0000256" key="5">
    <source>
        <dbReference type="ARBA" id="ARBA00022842"/>
    </source>
</evidence>
<dbReference type="GeneID" id="25560446"/>
<gene>
    <name evidence="8" type="ORF">AMSG_00651</name>
</gene>
<keyword evidence="4 8" id="KW-0378">Hydrolase</keyword>
<evidence type="ECO:0000313" key="9">
    <source>
        <dbReference type="Proteomes" id="UP000054408"/>
    </source>
</evidence>
<dbReference type="EMBL" id="GL349435">
    <property type="protein sequence ID" value="KNC50488.1"/>
    <property type="molecule type" value="Genomic_DNA"/>
</dbReference>
<dbReference type="AlphaFoldDB" id="A0A0L0DGM9"/>
<comment type="cofactor">
    <cofactor evidence="1">
        <name>Mn(2+)</name>
        <dbReference type="ChEBI" id="CHEBI:29035"/>
    </cofactor>
</comment>
<evidence type="ECO:0000259" key="7">
    <source>
        <dbReference type="PROSITE" id="PS51462"/>
    </source>
</evidence>